<organism evidence="1 2">
    <name type="scientific">Xenorhabdus japonica</name>
    <dbReference type="NCBI Taxonomy" id="53341"/>
    <lineage>
        <taxon>Bacteria</taxon>
        <taxon>Pseudomonadati</taxon>
        <taxon>Pseudomonadota</taxon>
        <taxon>Gammaproteobacteria</taxon>
        <taxon>Enterobacterales</taxon>
        <taxon>Morganellaceae</taxon>
        <taxon>Xenorhabdus</taxon>
    </lineage>
</organism>
<keyword evidence="2" id="KW-1185">Reference proteome</keyword>
<dbReference type="RefSeq" id="WP_092517774.1">
    <property type="nucleotide sequence ID" value="NZ_CAWRAH010000067.1"/>
</dbReference>
<proteinExistence type="predicted"/>
<dbReference type="OrthoDB" id="8605335at2"/>
<gene>
    <name evidence="1" type="ORF">SAMN05421579_1051</name>
</gene>
<dbReference type="AlphaFoldDB" id="A0A1I4Z928"/>
<dbReference type="STRING" id="53341.SAMN05421579_1051"/>
<protein>
    <submittedName>
        <fullName evidence="1">Uncharacterized protein</fullName>
    </submittedName>
</protein>
<reference evidence="2" key="1">
    <citation type="submission" date="2016-10" db="EMBL/GenBank/DDBJ databases">
        <authorList>
            <person name="Varghese N."/>
            <person name="Submissions S."/>
        </authorList>
    </citation>
    <scope>NUCLEOTIDE SEQUENCE [LARGE SCALE GENOMIC DNA]</scope>
    <source>
        <strain evidence="2">DSM 16522</strain>
    </source>
</reference>
<evidence type="ECO:0000313" key="1">
    <source>
        <dbReference type="EMBL" id="SFN46766.1"/>
    </source>
</evidence>
<sequence>MTQSLLIYILAIKSLSSPVKIISKNEKNNFLTDENLILEDKEVVYMFDNGVSILYLEESEKEDNESSEELCQEKWMSYKVLDSNGFLITPREKNFHNICQEKYWVKSQILQSNML</sequence>
<accession>A0A1I4Z928</accession>
<dbReference type="EMBL" id="FOVO01000005">
    <property type="protein sequence ID" value="SFN46766.1"/>
    <property type="molecule type" value="Genomic_DNA"/>
</dbReference>
<dbReference type="Proteomes" id="UP000199011">
    <property type="component" value="Unassembled WGS sequence"/>
</dbReference>
<evidence type="ECO:0000313" key="2">
    <source>
        <dbReference type="Proteomes" id="UP000199011"/>
    </source>
</evidence>
<name>A0A1I4Z928_9GAMM</name>